<dbReference type="GO" id="GO:0071966">
    <property type="term" value="P:fungal-type cell wall polysaccharide metabolic process"/>
    <property type="evidence" value="ECO:0007669"/>
    <property type="project" value="TreeGrafter"/>
</dbReference>
<protein>
    <submittedName>
        <fullName evidence="4">RNA polymerase</fullName>
    </submittedName>
</protein>
<feature type="region of interest" description="Disordered" evidence="1">
    <location>
        <begin position="298"/>
        <end position="322"/>
    </location>
</feature>
<dbReference type="InterPro" id="IPR024655">
    <property type="entry name" value="Asl1_glyco_hydro_catalytic"/>
</dbReference>
<evidence type="ECO:0000256" key="2">
    <source>
        <dbReference type="SAM" id="Phobius"/>
    </source>
</evidence>
<keyword evidence="2" id="KW-1133">Transmembrane helix</keyword>
<sequence length="322" mass="34447">MARVTVVDAVPENSRVPPSHRRPGRPNVLIIVVCAVVAVAALSIGGWIVASGSDDDSDGAKPGASSAPTAAAQLNTKKGAALNPFGPVTEALKDSGVSWYYDWDGSPQGIKAPSGVQYVPMIWGDKAANDPKTLAAVKKEGNTLLGFNEPDFESQSNMTPDEALELWPKLEATGMRLGSPAPANGAADDGSWFDEFMKGAEERGYKIDFIALHWYGGNFETEEAVAGLKEYLQAVYDKYQKPIWLTEYALINFANGGADVASEDQQVAFVKASTEMLDGLSFVERYSWFKFSPPKKGGQAGTTLYNDDGSTTPMGDAYRDAG</sequence>
<dbReference type="SUPFAM" id="SSF51445">
    <property type="entry name" value="(Trans)glycosidases"/>
    <property type="match status" value="1"/>
</dbReference>
<keyword evidence="2" id="KW-0812">Transmembrane</keyword>
<evidence type="ECO:0000313" key="5">
    <source>
        <dbReference type="Proteomes" id="UP000317982"/>
    </source>
</evidence>
<dbReference type="OrthoDB" id="8611574at2"/>
<proteinExistence type="predicted"/>
<feature type="transmembrane region" description="Helical" evidence="2">
    <location>
        <begin position="28"/>
        <end position="50"/>
    </location>
</feature>
<evidence type="ECO:0000256" key="1">
    <source>
        <dbReference type="SAM" id="MobiDB-lite"/>
    </source>
</evidence>
<dbReference type="PANTHER" id="PTHR34154:SF3">
    <property type="entry name" value="ALKALI-SENSITIVE LINKAGE PROTEIN 1"/>
    <property type="match status" value="1"/>
</dbReference>
<dbReference type="Gene3D" id="3.20.20.80">
    <property type="entry name" value="Glycosidases"/>
    <property type="match status" value="1"/>
</dbReference>
<keyword evidence="5" id="KW-1185">Reference proteome</keyword>
<gene>
    <name evidence="4" type="ORF">FL583_01870</name>
</gene>
<dbReference type="InterPro" id="IPR017853">
    <property type="entry name" value="GH"/>
</dbReference>
<accession>A0A545B0D0</accession>
<dbReference type="AlphaFoldDB" id="A0A545B0D0"/>
<name>A0A545B0D0_9ACTN</name>
<dbReference type="PANTHER" id="PTHR34154">
    <property type="entry name" value="ALKALI-SENSITIVE LINKAGE PROTEIN 1"/>
    <property type="match status" value="1"/>
</dbReference>
<evidence type="ECO:0000259" key="3">
    <source>
        <dbReference type="Pfam" id="PF11790"/>
    </source>
</evidence>
<feature type="region of interest" description="Disordered" evidence="1">
    <location>
        <begin position="1"/>
        <end position="22"/>
    </location>
</feature>
<keyword evidence="2" id="KW-0472">Membrane</keyword>
<feature type="domain" description="Asl1-like glycosyl hydrolase catalytic" evidence="3">
    <location>
        <begin position="93"/>
        <end position="318"/>
    </location>
</feature>
<dbReference type="Proteomes" id="UP000317982">
    <property type="component" value="Unassembled WGS sequence"/>
</dbReference>
<feature type="compositionally biased region" description="Polar residues" evidence="1">
    <location>
        <begin position="301"/>
        <end position="313"/>
    </location>
</feature>
<dbReference type="InterPro" id="IPR053183">
    <property type="entry name" value="ASL1"/>
</dbReference>
<reference evidence="4 5" key="1">
    <citation type="submission" date="2019-07" db="EMBL/GenBank/DDBJ databases">
        <title>Cryptosporangium phraense sp. nov., isolated from plant litter.</title>
        <authorList>
            <person name="Suriyachadkun C."/>
        </authorList>
    </citation>
    <scope>NUCLEOTIDE SEQUENCE [LARGE SCALE GENOMIC DNA]</scope>
    <source>
        <strain evidence="4 5">A-T 5661</strain>
    </source>
</reference>
<dbReference type="EMBL" id="VIRS01000001">
    <property type="protein sequence ID" value="TQS47031.1"/>
    <property type="molecule type" value="Genomic_DNA"/>
</dbReference>
<organism evidence="4 5">
    <name type="scientific">Cryptosporangium phraense</name>
    <dbReference type="NCBI Taxonomy" id="2593070"/>
    <lineage>
        <taxon>Bacteria</taxon>
        <taxon>Bacillati</taxon>
        <taxon>Actinomycetota</taxon>
        <taxon>Actinomycetes</taxon>
        <taxon>Cryptosporangiales</taxon>
        <taxon>Cryptosporangiaceae</taxon>
        <taxon>Cryptosporangium</taxon>
    </lineage>
</organism>
<dbReference type="InParanoid" id="A0A545B0D0"/>
<comment type="caution">
    <text evidence="4">The sequence shown here is derived from an EMBL/GenBank/DDBJ whole genome shotgun (WGS) entry which is preliminary data.</text>
</comment>
<evidence type="ECO:0000313" key="4">
    <source>
        <dbReference type="EMBL" id="TQS47031.1"/>
    </source>
</evidence>
<dbReference type="Pfam" id="PF11790">
    <property type="entry name" value="Glyco_hydro_cc"/>
    <property type="match status" value="1"/>
</dbReference>